<dbReference type="PANTHER" id="PTHR11709">
    <property type="entry name" value="MULTI-COPPER OXIDASE"/>
    <property type="match status" value="1"/>
</dbReference>
<gene>
    <name evidence="10" type="ORF">Rt10032_c04g2025</name>
</gene>
<comment type="caution">
    <text evidence="10">The sequence shown here is derived from an EMBL/GenBank/DDBJ whole genome shotgun (WGS) entry which is preliminary data.</text>
</comment>
<evidence type="ECO:0000256" key="7">
    <source>
        <dbReference type="SAM" id="MobiDB-lite"/>
    </source>
</evidence>
<dbReference type="Pfam" id="PF07731">
    <property type="entry name" value="Cu-oxidase_2"/>
    <property type="match status" value="1"/>
</dbReference>
<dbReference type="PROSITE" id="PS51164">
    <property type="entry name" value="CBM1_2"/>
    <property type="match status" value="2"/>
</dbReference>
<dbReference type="InterPro" id="IPR011707">
    <property type="entry name" value="Cu-oxidase-like_N"/>
</dbReference>
<dbReference type="OrthoDB" id="2121828at2759"/>
<reference evidence="10 11" key="1">
    <citation type="submission" date="2019-07" db="EMBL/GenBank/DDBJ databases">
        <title>Rhodotorula toruloides NBRC10032 genome sequencing.</title>
        <authorList>
            <person name="Shida Y."/>
            <person name="Takaku H."/>
            <person name="Ogasawara W."/>
            <person name="Mori K."/>
        </authorList>
    </citation>
    <scope>NUCLEOTIDE SEQUENCE [LARGE SCALE GENOMIC DNA]</scope>
    <source>
        <strain evidence="10 11">NBRC10032</strain>
    </source>
</reference>
<dbReference type="InterPro" id="IPR011706">
    <property type="entry name" value="Cu-oxidase_C"/>
</dbReference>
<dbReference type="InterPro" id="IPR008972">
    <property type="entry name" value="Cupredoxin"/>
</dbReference>
<feature type="signal peptide" evidence="8">
    <location>
        <begin position="1"/>
        <end position="17"/>
    </location>
</feature>
<dbReference type="AlphaFoldDB" id="A0A511KC96"/>
<organism evidence="10 11">
    <name type="scientific">Rhodotorula toruloides</name>
    <name type="common">Yeast</name>
    <name type="synonym">Rhodosporidium toruloides</name>
    <dbReference type="NCBI Taxonomy" id="5286"/>
    <lineage>
        <taxon>Eukaryota</taxon>
        <taxon>Fungi</taxon>
        <taxon>Dikarya</taxon>
        <taxon>Basidiomycota</taxon>
        <taxon>Pucciniomycotina</taxon>
        <taxon>Microbotryomycetes</taxon>
        <taxon>Sporidiobolales</taxon>
        <taxon>Sporidiobolaceae</taxon>
        <taxon>Rhodotorula</taxon>
    </lineage>
</organism>
<dbReference type="InterPro" id="IPR045087">
    <property type="entry name" value="Cu-oxidase_fam"/>
</dbReference>
<comment type="similarity">
    <text evidence="1">Belongs to the multicopper oxidase family.</text>
</comment>
<dbReference type="InterPro" id="IPR001117">
    <property type="entry name" value="Cu-oxidase_2nd"/>
</dbReference>
<dbReference type="CDD" id="cd13857">
    <property type="entry name" value="CuRO_1_Diphenol_Ox"/>
    <property type="match status" value="1"/>
</dbReference>
<dbReference type="Pfam" id="PF00394">
    <property type="entry name" value="Cu-oxidase"/>
    <property type="match status" value="1"/>
</dbReference>
<evidence type="ECO:0000256" key="1">
    <source>
        <dbReference type="ARBA" id="ARBA00010609"/>
    </source>
</evidence>
<keyword evidence="6" id="KW-0325">Glycoprotein</keyword>
<evidence type="ECO:0000256" key="4">
    <source>
        <dbReference type="ARBA" id="ARBA00023002"/>
    </source>
</evidence>
<evidence type="ECO:0000256" key="2">
    <source>
        <dbReference type="ARBA" id="ARBA00022723"/>
    </source>
</evidence>
<proteinExistence type="inferred from homology"/>
<feature type="domain" description="CBM1" evidence="9">
    <location>
        <begin position="72"/>
        <end position="108"/>
    </location>
</feature>
<evidence type="ECO:0000313" key="10">
    <source>
        <dbReference type="EMBL" id="GEM08008.1"/>
    </source>
</evidence>
<feature type="chain" id="PRO_5022055208" evidence="8">
    <location>
        <begin position="18"/>
        <end position="756"/>
    </location>
</feature>
<dbReference type="GO" id="GO:0005507">
    <property type="term" value="F:copper ion binding"/>
    <property type="evidence" value="ECO:0007669"/>
    <property type="project" value="InterPro"/>
</dbReference>
<evidence type="ECO:0000256" key="5">
    <source>
        <dbReference type="ARBA" id="ARBA00023008"/>
    </source>
</evidence>
<dbReference type="InterPro" id="IPR000254">
    <property type="entry name" value="CBD"/>
</dbReference>
<sequence>MAGALLAVPLGLQLSSSTSLVAASAAHHVAGQWGQCGGYGWHGATKCPNKWACAKQSDWFSLCKPILDEHGCTNDAYAQCGGIGFKGEKCCKVGMTCKKDSDWWSACEPVKHTSKPHSSTSTKHTTIKPTTTKLSTTKHSTTSKPHSTTKHTPKPHSPTTTKPHHPTPPPRASVISKLEELRLSPEWDINAPPRRREYWWEVAEHPGALDGYDRPMLVVNGQYPGPLIEANNGDTVVVHVTNSLDEPVTIHWHGLFQNDTNWEDGPSGVTQCPIGPGITYTYDFPITGEEQYGTFWWHAHRRALYIDGITGPFVIHSKDDPLKRGRDFDIDQLVLLHDHYHRLSDVITDGLISAGGFNGSFIAPSPQSNVVNGAGLYNCSFAAANATCHQKTQLDLPELRFPPNQRVRLRFINEGAHPLQFVSVDEHELTVVEADFTPTLPLPVHRIPIAIAQRYSAILDTSRDKTGDAFYLRAQINTGCLGLPFPDLDPQARVVIRIGEDCDDLGKTLPTSADWNDPTTGNCTDLDAANLHPRIPRDAPSSASQVLVFNSSFALPQNIFKWTLNDQTFENFAYDPLLQRIARGESIPTGRVAVVTAGHLEVVDLVIQNIQGADHPFHLHGPQMYVLSRGPGLITPEQASRLRHNLKNPIRRDVITVSPGTWQVVRIIADIPGVHAFHCHILWHQVQGLLGAFVVEPNVIRTFQIPQDNLALCNGGNASVIDPGRKRSLARPALPAAPAFTGSVAKAKKRKSIWPW</sequence>
<dbReference type="PROSITE" id="PS00080">
    <property type="entry name" value="MULTICOPPER_OXIDASE2"/>
    <property type="match status" value="1"/>
</dbReference>
<dbReference type="GO" id="GO:0005576">
    <property type="term" value="C:extracellular region"/>
    <property type="evidence" value="ECO:0007669"/>
    <property type="project" value="InterPro"/>
</dbReference>
<dbReference type="Gene3D" id="2.60.40.420">
    <property type="entry name" value="Cupredoxins - blue copper proteins"/>
    <property type="match status" value="3"/>
</dbReference>
<keyword evidence="4" id="KW-0560">Oxidoreductase</keyword>
<dbReference type="SUPFAM" id="SSF57180">
    <property type="entry name" value="Cellulose-binding domain"/>
    <property type="match status" value="2"/>
</dbReference>
<feature type="region of interest" description="Disordered" evidence="7">
    <location>
        <begin position="111"/>
        <end position="172"/>
    </location>
</feature>
<feature type="domain" description="CBM1" evidence="9">
    <location>
        <begin position="28"/>
        <end position="64"/>
    </location>
</feature>
<evidence type="ECO:0000256" key="3">
    <source>
        <dbReference type="ARBA" id="ARBA00022729"/>
    </source>
</evidence>
<keyword evidence="5" id="KW-0186">Copper</keyword>
<dbReference type="Proteomes" id="UP000321518">
    <property type="component" value="Unassembled WGS sequence"/>
</dbReference>
<evidence type="ECO:0000259" key="9">
    <source>
        <dbReference type="PROSITE" id="PS51164"/>
    </source>
</evidence>
<evidence type="ECO:0000256" key="6">
    <source>
        <dbReference type="ARBA" id="ARBA00023180"/>
    </source>
</evidence>
<dbReference type="InterPro" id="IPR035971">
    <property type="entry name" value="CBD_sf"/>
</dbReference>
<evidence type="ECO:0000256" key="8">
    <source>
        <dbReference type="SAM" id="SignalP"/>
    </source>
</evidence>
<dbReference type="PANTHER" id="PTHR11709:SF414">
    <property type="entry name" value="ADR239WP"/>
    <property type="match status" value="1"/>
</dbReference>
<dbReference type="SMART" id="SM00236">
    <property type="entry name" value="fCBD"/>
    <property type="match status" value="2"/>
</dbReference>
<dbReference type="Pfam" id="PF07732">
    <property type="entry name" value="Cu-oxidase_3"/>
    <property type="match status" value="1"/>
</dbReference>
<evidence type="ECO:0000313" key="11">
    <source>
        <dbReference type="Proteomes" id="UP000321518"/>
    </source>
</evidence>
<keyword evidence="2" id="KW-0479">Metal-binding</keyword>
<dbReference type="SUPFAM" id="SSF49503">
    <property type="entry name" value="Cupredoxins"/>
    <property type="match status" value="3"/>
</dbReference>
<feature type="compositionally biased region" description="Low complexity" evidence="7">
    <location>
        <begin position="116"/>
        <end position="146"/>
    </location>
</feature>
<protein>
    <submittedName>
        <fullName evidence="10">Diphenol oxidase</fullName>
    </submittedName>
</protein>
<dbReference type="GO" id="GO:0016491">
    <property type="term" value="F:oxidoreductase activity"/>
    <property type="evidence" value="ECO:0007669"/>
    <property type="project" value="UniProtKB-KW"/>
</dbReference>
<accession>A0A511KC96</accession>
<dbReference type="GO" id="GO:0030248">
    <property type="term" value="F:cellulose binding"/>
    <property type="evidence" value="ECO:0007669"/>
    <property type="project" value="InterPro"/>
</dbReference>
<dbReference type="EMBL" id="BJWK01000004">
    <property type="protein sequence ID" value="GEM08008.1"/>
    <property type="molecule type" value="Genomic_DNA"/>
</dbReference>
<dbReference type="InterPro" id="IPR002355">
    <property type="entry name" value="Cu_oxidase_Cu_BS"/>
</dbReference>
<name>A0A511KC96_RHOTO</name>
<dbReference type="Pfam" id="PF00734">
    <property type="entry name" value="CBM_1"/>
    <property type="match status" value="2"/>
</dbReference>
<dbReference type="GO" id="GO:0005975">
    <property type="term" value="P:carbohydrate metabolic process"/>
    <property type="evidence" value="ECO:0007669"/>
    <property type="project" value="InterPro"/>
</dbReference>
<keyword evidence="3 8" id="KW-0732">Signal</keyword>